<dbReference type="PIRSF" id="PIRSF006615">
    <property type="entry name" value="Zn_crbxpep_Taq"/>
    <property type="match status" value="1"/>
</dbReference>
<dbReference type="PRINTS" id="PR00998">
    <property type="entry name" value="CRBOXYPTASET"/>
</dbReference>
<keyword evidence="1" id="KW-0645">Protease</keyword>
<keyword evidence="1" id="KW-0378">Hydrolase</keyword>
<comment type="similarity">
    <text evidence="1">Belongs to the peptidase M32 family.</text>
</comment>
<dbReference type="PROSITE" id="PS52034">
    <property type="entry name" value="PEPTIDASE_M32"/>
    <property type="match status" value="1"/>
</dbReference>
<dbReference type="Gene3D" id="1.10.1370.30">
    <property type="match status" value="1"/>
</dbReference>
<comment type="caution">
    <text evidence="4">The sequence shown here is derived from an EMBL/GenBank/DDBJ whole genome shotgun (WGS) entry which is preliminary data.</text>
</comment>
<dbReference type="InterPro" id="IPR001333">
    <property type="entry name" value="Peptidase_M32_Taq"/>
</dbReference>
<keyword evidence="1 4" id="KW-0121">Carboxypeptidase</keyword>
<sequence length="490" mass="55765">MEEQWKELRGYLDKAASYQAALALFGWDAETLAPPESHELTARVVGVLAEEYFALMTGERVRELAASIDGEALGTKERAILRRLRRELDSLEKLPQKEYGAYQELLARSPSEWKKAKEKNDFASFLPVLDEVISTARRFASLRAKEGQAPYDVVLDDYEEGFGMAQLDPFFAQVRERVVPLLRRRVEQGIVPAKKHACPEDKQREFSRWLAGYVGFDFSRGVIGETEHPFTTNLHNHDVRITTHYYENDAASAIFSTIHETGHAIYEQQIADDHTLTMIGGGTSMGMHESQSRFFENNLGRSRAFWSAIYEKLQRMLPEAYADVPLDQFLSEINAVEPSLIRTEADELTYPLHILIRYELEKDLFAGKLETKDLPAAWNAKYRELLGVEPQTDSEGVLQDTHWASGLLGYFPSYAVGSAIAAQIEAYLRRTMDLDGALRSGSLGSIREFLREHIHQYGGERTTQELLTAMTGEGFEPRYYFDYLEQKYGV</sequence>
<comment type="cofactor">
    <cofactor evidence="2">
        <name>Zn(2+)</name>
        <dbReference type="ChEBI" id="CHEBI:29105"/>
    </cofactor>
    <text evidence="2">Binds 1 zinc ion per subunit.</text>
</comment>
<keyword evidence="1" id="KW-0482">Metalloprotease</keyword>
<comment type="function">
    <text evidence="1">Broad specificity carboxypetidase that releases amino acids sequentially from the C-terminus, including neutral, aromatic, polar and basic residues.</text>
</comment>
<keyword evidence="1 2" id="KW-0479">Metal-binding</keyword>
<feature type="active site" description="Proton donor/acceptor" evidence="3">
    <location>
        <position position="260"/>
    </location>
</feature>
<reference evidence="4" key="2">
    <citation type="journal article" date="2021" name="PeerJ">
        <title>Extensive microbial diversity within the chicken gut microbiome revealed by metagenomics and culture.</title>
        <authorList>
            <person name="Gilroy R."/>
            <person name="Ravi A."/>
            <person name="Getino M."/>
            <person name="Pursley I."/>
            <person name="Horton D.L."/>
            <person name="Alikhan N.F."/>
            <person name="Baker D."/>
            <person name="Gharbi K."/>
            <person name="Hall N."/>
            <person name="Watson M."/>
            <person name="Adriaenssens E.M."/>
            <person name="Foster-Nyarko E."/>
            <person name="Jarju S."/>
            <person name="Secka A."/>
            <person name="Antonio M."/>
            <person name="Oren A."/>
            <person name="Chaudhuri R.R."/>
            <person name="La Ragione R."/>
            <person name="Hildebrand F."/>
            <person name="Pallen M.J."/>
        </authorList>
    </citation>
    <scope>NUCLEOTIDE SEQUENCE</scope>
    <source>
        <strain evidence="4">ChiSxjej1B13-7958</strain>
    </source>
</reference>
<dbReference type="EMBL" id="DVGZ01000030">
    <property type="protein sequence ID" value="HIR46646.1"/>
    <property type="molecule type" value="Genomic_DNA"/>
</dbReference>
<dbReference type="GO" id="GO:0046872">
    <property type="term" value="F:metal ion binding"/>
    <property type="evidence" value="ECO:0007669"/>
    <property type="project" value="UniProtKB-KW"/>
</dbReference>
<feature type="binding site" evidence="2">
    <location>
        <position position="259"/>
    </location>
    <ligand>
        <name>Zn(2+)</name>
        <dbReference type="ChEBI" id="CHEBI:29105"/>
        <note>catalytic</note>
    </ligand>
</feature>
<reference evidence="4" key="1">
    <citation type="submission" date="2020-10" db="EMBL/GenBank/DDBJ databases">
        <authorList>
            <person name="Gilroy R."/>
        </authorList>
    </citation>
    <scope>NUCLEOTIDE SEQUENCE</scope>
    <source>
        <strain evidence="4">ChiSxjej1B13-7958</strain>
    </source>
</reference>
<dbReference type="PANTHER" id="PTHR34217:SF1">
    <property type="entry name" value="CARBOXYPEPTIDASE 1"/>
    <property type="match status" value="1"/>
</dbReference>
<dbReference type="GO" id="GO:0006508">
    <property type="term" value="P:proteolysis"/>
    <property type="evidence" value="ECO:0007669"/>
    <property type="project" value="UniProtKB-UniRule"/>
</dbReference>
<evidence type="ECO:0000256" key="2">
    <source>
        <dbReference type="PIRSR" id="PIRSR006615-1"/>
    </source>
</evidence>
<dbReference type="SUPFAM" id="SSF55486">
    <property type="entry name" value="Metalloproteases ('zincins'), catalytic domain"/>
    <property type="match status" value="1"/>
</dbReference>
<evidence type="ECO:0000313" key="5">
    <source>
        <dbReference type="Proteomes" id="UP000824242"/>
    </source>
</evidence>
<evidence type="ECO:0000256" key="1">
    <source>
        <dbReference type="PIRNR" id="PIRNR006615"/>
    </source>
</evidence>
<keyword evidence="2" id="KW-0862">Zinc</keyword>
<dbReference type="GO" id="GO:0004181">
    <property type="term" value="F:metallocarboxypeptidase activity"/>
    <property type="evidence" value="ECO:0007669"/>
    <property type="project" value="UniProtKB-UniRule"/>
</dbReference>
<dbReference type="Pfam" id="PF02074">
    <property type="entry name" value="Peptidase_M32"/>
    <property type="match status" value="1"/>
</dbReference>
<dbReference type="EC" id="3.4.17.19" evidence="1"/>
<proteinExistence type="inferred from homology"/>
<comment type="catalytic activity">
    <reaction evidence="1">
        <text>Release of a C-terminal amino acid with broad specificity, except for -Pro.</text>
        <dbReference type="EC" id="3.4.17.19"/>
    </reaction>
</comment>
<protein>
    <recommendedName>
        <fullName evidence="1">Metal-dependent carboxypeptidase</fullName>
        <ecNumber evidence="1">3.4.17.19</ecNumber>
    </recommendedName>
</protein>
<organism evidence="4 5">
    <name type="scientific">Candidatus Caccousia avicola</name>
    <dbReference type="NCBI Taxonomy" id="2840721"/>
    <lineage>
        <taxon>Bacteria</taxon>
        <taxon>Bacillati</taxon>
        <taxon>Bacillota</taxon>
        <taxon>Clostridia</taxon>
        <taxon>Eubacteriales</taxon>
        <taxon>Oscillospiraceae</taxon>
        <taxon>Oscillospiraceae incertae sedis</taxon>
        <taxon>Candidatus Caccousia</taxon>
    </lineage>
</organism>
<feature type="binding site" evidence="2">
    <location>
        <position position="289"/>
    </location>
    <ligand>
        <name>Zn(2+)</name>
        <dbReference type="ChEBI" id="CHEBI:29105"/>
        <note>catalytic</note>
    </ligand>
</feature>
<dbReference type="Proteomes" id="UP000824242">
    <property type="component" value="Unassembled WGS sequence"/>
</dbReference>
<gene>
    <name evidence="4" type="ORF">IAB89_03145</name>
</gene>
<evidence type="ECO:0000256" key="3">
    <source>
        <dbReference type="PIRSR" id="PIRSR006615-2"/>
    </source>
</evidence>
<dbReference type="PANTHER" id="PTHR34217">
    <property type="entry name" value="METAL-DEPENDENT CARBOXYPEPTIDASE"/>
    <property type="match status" value="1"/>
</dbReference>
<dbReference type="CDD" id="cd06460">
    <property type="entry name" value="M32_Taq"/>
    <property type="match status" value="1"/>
</dbReference>
<dbReference type="AlphaFoldDB" id="A0A9D1ALF6"/>
<feature type="binding site" evidence="2">
    <location>
        <position position="263"/>
    </location>
    <ligand>
        <name>Zn(2+)</name>
        <dbReference type="ChEBI" id="CHEBI:29105"/>
        <note>catalytic</note>
    </ligand>
</feature>
<name>A0A9D1ALF6_9FIRM</name>
<accession>A0A9D1ALF6</accession>
<evidence type="ECO:0000313" key="4">
    <source>
        <dbReference type="EMBL" id="HIR46646.1"/>
    </source>
</evidence>